<dbReference type="OrthoDB" id="5169292at2"/>
<dbReference type="InterPro" id="IPR016166">
    <property type="entry name" value="FAD-bd_PCMH"/>
</dbReference>
<evidence type="ECO:0000313" key="7">
    <source>
        <dbReference type="EMBL" id="SIS22185.1"/>
    </source>
</evidence>
<keyword evidence="4" id="KW-0274">FAD</keyword>
<sequence length="457" mass="48293">MHPEIALRNLADGFDGEVILPQDAGYESARRVWNQAIDRKPAAIARCRTRADAVAALALARETGLELAVRGGGHGFPGFSTTEGGLVLDLGPMKRIAVDADRRTAAVGPGVRWGELAAATARHGLAPVGGHVADVGVAGLTLGGGNGWFSRIFGLACDNLVAADVLTASGRVVRASADENEDLFWGLRGGGGNLGIVLEFTLRLHQVDTLLAGMVLHRLDDAADVLRFVSEYGASAPDEVNVAAAVLAAPPAPFVPEELHGRPVLALAMCHVGPLADGERALAAVRGAGRPFADLVEPTTFEVLQHMFDAQGRPTPYHMRSHLGGQPTGDLIDAVVEAGGGLTSPDSGVLLLPMGGAAGRVAPDASAFRHREASYCLEIGAAWRTGDEDARRHVDWADRTWTATRSWATGVEVNHLGDEGPEGVRRAYGYNYDRLARIKRTWDPGNLFRLNQNVPPA</sequence>
<evidence type="ECO:0000256" key="4">
    <source>
        <dbReference type="ARBA" id="ARBA00022827"/>
    </source>
</evidence>
<dbReference type="Gene3D" id="3.40.462.20">
    <property type="match status" value="1"/>
</dbReference>
<evidence type="ECO:0000256" key="1">
    <source>
        <dbReference type="ARBA" id="ARBA00001974"/>
    </source>
</evidence>
<comment type="similarity">
    <text evidence="2">Belongs to the oxygen-dependent FAD-linked oxidoreductase family.</text>
</comment>
<name>A0A1N7HBD1_9ACTN</name>
<dbReference type="Gene3D" id="3.30.43.10">
    <property type="entry name" value="Uridine Diphospho-n-acetylenolpyruvylglucosamine Reductase, domain 2"/>
    <property type="match status" value="1"/>
</dbReference>
<dbReference type="SUPFAM" id="SSF56176">
    <property type="entry name" value="FAD-binding/transporter-associated domain-like"/>
    <property type="match status" value="1"/>
</dbReference>
<feature type="domain" description="FAD-binding PCMH-type" evidence="6">
    <location>
        <begin position="37"/>
        <end position="207"/>
    </location>
</feature>
<dbReference type="Pfam" id="PF08031">
    <property type="entry name" value="BBE"/>
    <property type="match status" value="1"/>
</dbReference>
<evidence type="ECO:0000313" key="8">
    <source>
        <dbReference type="Proteomes" id="UP000186096"/>
    </source>
</evidence>
<proteinExistence type="inferred from homology"/>
<evidence type="ECO:0000256" key="3">
    <source>
        <dbReference type="ARBA" id="ARBA00022630"/>
    </source>
</evidence>
<dbReference type="Pfam" id="PF01565">
    <property type="entry name" value="FAD_binding_4"/>
    <property type="match status" value="1"/>
</dbReference>
<dbReference type="InterPro" id="IPR036318">
    <property type="entry name" value="FAD-bd_PCMH-like_sf"/>
</dbReference>
<dbReference type="PROSITE" id="PS51387">
    <property type="entry name" value="FAD_PCMH"/>
    <property type="match status" value="1"/>
</dbReference>
<keyword evidence="5" id="KW-0560">Oxidoreductase</keyword>
<comment type="cofactor">
    <cofactor evidence="1">
        <name>FAD</name>
        <dbReference type="ChEBI" id="CHEBI:57692"/>
    </cofactor>
</comment>
<evidence type="ECO:0000256" key="5">
    <source>
        <dbReference type="ARBA" id="ARBA00023002"/>
    </source>
</evidence>
<dbReference type="GO" id="GO:0016491">
    <property type="term" value="F:oxidoreductase activity"/>
    <property type="evidence" value="ECO:0007669"/>
    <property type="project" value="UniProtKB-KW"/>
</dbReference>
<accession>A0A1N7HBD1</accession>
<gene>
    <name evidence="7" type="ORF">SAMN05421833_14252</name>
</gene>
<dbReference type="RefSeq" id="WP_076442537.1">
    <property type="nucleotide sequence ID" value="NZ_FTNI01000042.1"/>
</dbReference>
<dbReference type="PANTHER" id="PTHR42973">
    <property type="entry name" value="BINDING OXIDOREDUCTASE, PUTATIVE (AFU_ORTHOLOGUE AFUA_1G17690)-RELATED"/>
    <property type="match status" value="1"/>
</dbReference>
<keyword evidence="3" id="KW-0285">Flavoprotein</keyword>
<protein>
    <submittedName>
        <fullName evidence="7">FAD/FMN-containing dehydrogenase</fullName>
    </submittedName>
</protein>
<dbReference type="EMBL" id="FTNI01000042">
    <property type="protein sequence ID" value="SIS22185.1"/>
    <property type="molecule type" value="Genomic_DNA"/>
</dbReference>
<dbReference type="InterPro" id="IPR012951">
    <property type="entry name" value="BBE"/>
</dbReference>
<dbReference type="Proteomes" id="UP000186096">
    <property type="component" value="Unassembled WGS sequence"/>
</dbReference>
<dbReference type="Gene3D" id="3.30.465.10">
    <property type="match status" value="1"/>
</dbReference>
<dbReference type="AlphaFoldDB" id="A0A1N7HBD1"/>
<dbReference type="InterPro" id="IPR016169">
    <property type="entry name" value="FAD-bd_PCMH_sub2"/>
</dbReference>
<dbReference type="STRING" id="58117.SAMN05421833_14252"/>
<dbReference type="InterPro" id="IPR006094">
    <property type="entry name" value="Oxid_FAD_bind_N"/>
</dbReference>
<dbReference type="PANTHER" id="PTHR42973:SF39">
    <property type="entry name" value="FAD-BINDING PCMH-TYPE DOMAIN-CONTAINING PROTEIN"/>
    <property type="match status" value="1"/>
</dbReference>
<organism evidence="7 8">
    <name type="scientific">Microbispora rosea</name>
    <dbReference type="NCBI Taxonomy" id="58117"/>
    <lineage>
        <taxon>Bacteria</taxon>
        <taxon>Bacillati</taxon>
        <taxon>Actinomycetota</taxon>
        <taxon>Actinomycetes</taxon>
        <taxon>Streptosporangiales</taxon>
        <taxon>Streptosporangiaceae</taxon>
        <taxon>Microbispora</taxon>
    </lineage>
</organism>
<dbReference type="InterPro" id="IPR050416">
    <property type="entry name" value="FAD-linked_Oxidoreductase"/>
</dbReference>
<dbReference type="InterPro" id="IPR016167">
    <property type="entry name" value="FAD-bd_PCMH_sub1"/>
</dbReference>
<reference evidence="8" key="1">
    <citation type="submission" date="2017-01" db="EMBL/GenBank/DDBJ databases">
        <authorList>
            <person name="Varghese N."/>
            <person name="Submissions S."/>
        </authorList>
    </citation>
    <scope>NUCLEOTIDE SEQUENCE [LARGE SCALE GENOMIC DNA]</scope>
    <source>
        <strain evidence="8">ATCC 12950</strain>
    </source>
</reference>
<keyword evidence="8" id="KW-1185">Reference proteome</keyword>
<evidence type="ECO:0000256" key="2">
    <source>
        <dbReference type="ARBA" id="ARBA00005466"/>
    </source>
</evidence>
<evidence type="ECO:0000259" key="6">
    <source>
        <dbReference type="PROSITE" id="PS51387"/>
    </source>
</evidence>
<dbReference type="GO" id="GO:0071949">
    <property type="term" value="F:FAD binding"/>
    <property type="evidence" value="ECO:0007669"/>
    <property type="project" value="InterPro"/>
</dbReference>